<dbReference type="AlphaFoldDB" id="L7M2S2"/>
<accession>L7M2S2</accession>
<dbReference type="GO" id="GO:0005743">
    <property type="term" value="C:mitochondrial inner membrane"/>
    <property type="evidence" value="ECO:0007669"/>
    <property type="project" value="TreeGrafter"/>
</dbReference>
<reference evidence="3" key="1">
    <citation type="submission" date="2012-11" db="EMBL/GenBank/DDBJ databases">
        <authorList>
            <person name="Lucero-Rivera Y.E."/>
            <person name="Tovar-Ramirez D."/>
        </authorList>
    </citation>
    <scope>NUCLEOTIDE SEQUENCE</scope>
    <source>
        <tissue evidence="3">Salivary gland</tissue>
    </source>
</reference>
<organism evidence="3">
    <name type="scientific">Rhipicephalus pulchellus</name>
    <name type="common">Yellow backed tick</name>
    <name type="synonym">Dermacentor pulchellus</name>
    <dbReference type="NCBI Taxonomy" id="72859"/>
    <lineage>
        <taxon>Eukaryota</taxon>
        <taxon>Metazoa</taxon>
        <taxon>Ecdysozoa</taxon>
        <taxon>Arthropoda</taxon>
        <taxon>Chelicerata</taxon>
        <taxon>Arachnida</taxon>
        <taxon>Acari</taxon>
        <taxon>Parasitiformes</taxon>
        <taxon>Ixodida</taxon>
        <taxon>Ixodoidea</taxon>
        <taxon>Ixodidae</taxon>
        <taxon>Rhipicephalinae</taxon>
        <taxon>Rhipicephalus</taxon>
        <taxon>Rhipicephalus</taxon>
    </lineage>
</organism>
<evidence type="ECO:0000256" key="2">
    <source>
        <dbReference type="SAM" id="Phobius"/>
    </source>
</evidence>
<name>L7M2S2_RHIPC</name>
<proteinExistence type="evidence at transcript level"/>
<evidence type="ECO:0000313" key="3">
    <source>
        <dbReference type="EMBL" id="JAA58355.1"/>
    </source>
</evidence>
<evidence type="ECO:0000256" key="1">
    <source>
        <dbReference type="SAM" id="MobiDB-lite"/>
    </source>
</evidence>
<reference evidence="3" key="2">
    <citation type="journal article" date="2015" name="J. Proteomics">
        <title>Sexual differences in the sialomes of the zebra tick, Rhipicephalus pulchellus.</title>
        <authorList>
            <person name="Tan A.W."/>
            <person name="Francischetti I.M."/>
            <person name="Slovak M."/>
            <person name="Kini R.M."/>
            <person name="Ribeiro J.M."/>
        </authorList>
    </citation>
    <scope>NUCLEOTIDE SEQUENCE</scope>
    <source>
        <tissue evidence="3">Salivary gland</tissue>
    </source>
</reference>
<dbReference type="InterPro" id="IPR027917">
    <property type="entry name" value="MITRAC7/Phoenixin"/>
</dbReference>
<keyword evidence="2" id="KW-1133">Transmembrane helix</keyword>
<dbReference type="Pfam" id="PF15061">
    <property type="entry name" value="MITRAC7_Phoenixin"/>
    <property type="match status" value="1"/>
</dbReference>
<feature type="transmembrane region" description="Helical" evidence="2">
    <location>
        <begin position="12"/>
        <end position="32"/>
    </location>
</feature>
<feature type="region of interest" description="Disordered" evidence="1">
    <location>
        <begin position="53"/>
        <end position="73"/>
    </location>
</feature>
<dbReference type="GO" id="GO:0033617">
    <property type="term" value="P:mitochondrial respiratory chain complex IV assembly"/>
    <property type="evidence" value="ECO:0007669"/>
    <property type="project" value="InterPro"/>
</dbReference>
<dbReference type="PANTHER" id="PTHR34923:SF1">
    <property type="entry name" value="SMALL INTEGRAL MEMBRANE PROTEIN 20"/>
    <property type="match status" value="1"/>
</dbReference>
<protein>
    <submittedName>
        <fullName evidence="3">Uncharacterized protein</fullName>
    </submittedName>
</protein>
<keyword evidence="2" id="KW-0812">Transmembrane</keyword>
<dbReference type="PANTHER" id="PTHR34923">
    <property type="entry name" value="SMALL INTEGRAL MEMBRANE PROTEIN 20"/>
    <property type="match status" value="1"/>
</dbReference>
<keyword evidence="2" id="KW-0472">Membrane</keyword>
<sequence length="73" mass="8166">MKAMKAPRKGIHAGVLIGGFVAAVCVALYPIVIHPYLFVQDYKQIQKHTRKDIDQESVQPGGMKVWSDPFGRK</sequence>
<dbReference type="EMBL" id="GACK01006679">
    <property type="protein sequence ID" value="JAA58355.1"/>
    <property type="molecule type" value="mRNA"/>
</dbReference>